<keyword evidence="4" id="KW-0719">Serine esterase</keyword>
<feature type="compositionally biased region" description="Polar residues" evidence="7">
    <location>
        <begin position="163"/>
        <end position="173"/>
    </location>
</feature>
<dbReference type="EC" id="3.1.1.89" evidence="2"/>
<feature type="domain" description="AB hydrolase-1" evidence="8">
    <location>
        <begin position="205"/>
        <end position="495"/>
    </location>
</feature>
<dbReference type="Gene3D" id="3.40.50.1820">
    <property type="entry name" value="alpha/beta hydrolase"/>
    <property type="match status" value="1"/>
</dbReference>
<dbReference type="PANTHER" id="PTHR14189">
    <property type="entry name" value="PROTEIN PHOSPHATASE METHYLESTERASE-1 RELATED"/>
    <property type="match status" value="1"/>
</dbReference>
<dbReference type="InterPro" id="IPR000073">
    <property type="entry name" value="AB_hydrolase_1"/>
</dbReference>
<evidence type="ECO:0000256" key="4">
    <source>
        <dbReference type="ARBA" id="ARBA00022487"/>
    </source>
</evidence>
<evidence type="ECO:0000256" key="5">
    <source>
        <dbReference type="ARBA" id="ARBA00022801"/>
    </source>
</evidence>
<sequence length="521" mass="56446">MTDRFPPQQSGGQGSSGSSLRDSLLKARIAKLPHLPAIAPNRQEAGASSLSNLNEDQDEKVGDSLGSLSMPKPTKSSSRLRSVHANIQDEYSPISADDCFSEALEVDVDEEDLSEQRSDTADVRPTQLSGDQAASEPRSSGRKTTFRVYYTPPKRTAKASKPFSATATASVTPSDKPPTVSLSSLQQNQEEDDDEEDESTPTIFLLHHGAGYSALSFALVAKSITQQTKGKAGVLAYDCRGHGKTAHPNDASSSKLSLDRLTKDGLAILAKMFPPDAKQPNLVLVGHSMGGAVIVSMAHALANSAKSSTTSKPRVAGVAVLDVVEGTAIAALPSMRTIIAQLPKGFDSIPEAIQWHIDSGTIVNPQSARRSVPSLLRPNENVTNSAKPTVEEEPMEEMISEVGAQDTEKVERPASSFQFVWRHDLLATEPYWRGWFEGLSDSFLKVKCARLLLLAGTDRLDKELMIGQMQGKYQLVVFPDVGHSLQEDAPQRTAQTLVEFWRRNEMVDVKTIKSLRKVGDS</sequence>
<keyword evidence="5 9" id="KW-0378">Hydrolase</keyword>
<dbReference type="GeneID" id="37022728"/>
<accession>A0A316VFQ0</accession>
<dbReference type="FunCoup" id="A0A316VFQ0">
    <property type="interactions" value="478"/>
</dbReference>
<evidence type="ECO:0000256" key="3">
    <source>
        <dbReference type="ARBA" id="ARBA00020672"/>
    </source>
</evidence>
<dbReference type="PANTHER" id="PTHR14189:SF0">
    <property type="entry name" value="PROTEIN PHOSPHATASE METHYLESTERASE 1"/>
    <property type="match status" value="1"/>
</dbReference>
<dbReference type="AlphaFoldDB" id="A0A316VFQ0"/>
<reference evidence="9 10" key="1">
    <citation type="journal article" date="2018" name="Mol. Biol. Evol.">
        <title>Broad Genomic Sampling Reveals a Smut Pathogenic Ancestry of the Fungal Clade Ustilaginomycotina.</title>
        <authorList>
            <person name="Kijpornyongpan T."/>
            <person name="Mondo S.J."/>
            <person name="Barry K."/>
            <person name="Sandor L."/>
            <person name="Lee J."/>
            <person name="Lipzen A."/>
            <person name="Pangilinan J."/>
            <person name="LaButti K."/>
            <person name="Hainaut M."/>
            <person name="Henrissat B."/>
            <person name="Grigoriev I.V."/>
            <person name="Spatafora J.W."/>
            <person name="Aime M.C."/>
        </authorList>
    </citation>
    <scope>NUCLEOTIDE SEQUENCE [LARGE SCALE GENOMIC DNA]</scope>
    <source>
        <strain evidence="9 10">MCA 3882</strain>
    </source>
</reference>
<evidence type="ECO:0000256" key="1">
    <source>
        <dbReference type="ARBA" id="ARBA00008645"/>
    </source>
</evidence>
<evidence type="ECO:0000259" key="8">
    <source>
        <dbReference type="Pfam" id="PF12697"/>
    </source>
</evidence>
<evidence type="ECO:0000256" key="6">
    <source>
        <dbReference type="ARBA" id="ARBA00049203"/>
    </source>
</evidence>
<feature type="region of interest" description="Disordered" evidence="7">
    <location>
        <begin position="108"/>
        <end position="199"/>
    </location>
</feature>
<dbReference type="Proteomes" id="UP000245771">
    <property type="component" value="Unassembled WGS sequence"/>
</dbReference>
<feature type="region of interest" description="Disordered" evidence="7">
    <location>
        <begin position="1"/>
        <end position="95"/>
    </location>
</feature>
<name>A0A316VFQ0_9BASI</name>
<dbReference type="SUPFAM" id="SSF53474">
    <property type="entry name" value="alpha/beta-Hydrolases"/>
    <property type="match status" value="1"/>
</dbReference>
<dbReference type="InterPro" id="IPR016812">
    <property type="entry name" value="PPase_methylesterase_euk"/>
</dbReference>
<dbReference type="RefSeq" id="XP_025356714.1">
    <property type="nucleotide sequence ID" value="XM_025500947.1"/>
</dbReference>
<protein>
    <recommendedName>
        <fullName evidence="3">Protein phosphatase methylesterase 1</fullName>
        <ecNumber evidence="2">3.1.1.89</ecNumber>
    </recommendedName>
</protein>
<dbReference type="GO" id="GO:0051723">
    <property type="term" value="F:protein methylesterase activity"/>
    <property type="evidence" value="ECO:0007669"/>
    <property type="project" value="UniProtKB-EC"/>
</dbReference>
<organism evidence="9 10">
    <name type="scientific">Meira miltonrushii</name>
    <dbReference type="NCBI Taxonomy" id="1280837"/>
    <lineage>
        <taxon>Eukaryota</taxon>
        <taxon>Fungi</taxon>
        <taxon>Dikarya</taxon>
        <taxon>Basidiomycota</taxon>
        <taxon>Ustilaginomycotina</taxon>
        <taxon>Exobasidiomycetes</taxon>
        <taxon>Exobasidiales</taxon>
        <taxon>Brachybasidiaceae</taxon>
        <taxon>Meira</taxon>
    </lineage>
</organism>
<dbReference type="OrthoDB" id="194865at2759"/>
<evidence type="ECO:0000313" key="9">
    <source>
        <dbReference type="EMBL" id="PWN36412.1"/>
    </source>
</evidence>
<proteinExistence type="inferred from homology"/>
<keyword evidence="10" id="KW-1185">Reference proteome</keyword>
<comment type="catalytic activity">
    <reaction evidence="6">
        <text>[phosphatase 2A protein]-C-terminal L-leucine methyl ester + H2O = [phosphatase 2A protein]-C-terminal L-leucine + methanol + H(+)</text>
        <dbReference type="Rhea" id="RHEA:48548"/>
        <dbReference type="Rhea" id="RHEA-COMP:12134"/>
        <dbReference type="Rhea" id="RHEA-COMP:12135"/>
        <dbReference type="ChEBI" id="CHEBI:15377"/>
        <dbReference type="ChEBI" id="CHEBI:15378"/>
        <dbReference type="ChEBI" id="CHEBI:17790"/>
        <dbReference type="ChEBI" id="CHEBI:90516"/>
        <dbReference type="ChEBI" id="CHEBI:90517"/>
        <dbReference type="EC" id="3.1.1.89"/>
    </reaction>
</comment>
<evidence type="ECO:0000256" key="7">
    <source>
        <dbReference type="SAM" id="MobiDB-lite"/>
    </source>
</evidence>
<dbReference type="InterPro" id="IPR029058">
    <property type="entry name" value="AB_hydrolase_fold"/>
</dbReference>
<evidence type="ECO:0000313" key="10">
    <source>
        <dbReference type="Proteomes" id="UP000245771"/>
    </source>
</evidence>
<dbReference type="EMBL" id="KZ819603">
    <property type="protein sequence ID" value="PWN36412.1"/>
    <property type="molecule type" value="Genomic_DNA"/>
</dbReference>
<gene>
    <name evidence="9" type="ORF">FA14DRAFT_179769</name>
</gene>
<dbReference type="STRING" id="1280837.A0A316VFQ0"/>
<dbReference type="Pfam" id="PF12697">
    <property type="entry name" value="Abhydrolase_6"/>
    <property type="match status" value="1"/>
</dbReference>
<comment type="similarity">
    <text evidence="1">Belongs to the AB hydrolase superfamily.</text>
</comment>
<feature type="compositionally biased region" description="Acidic residues" evidence="7">
    <location>
        <begin position="189"/>
        <end position="199"/>
    </location>
</feature>
<evidence type="ECO:0000256" key="2">
    <source>
        <dbReference type="ARBA" id="ARBA00013111"/>
    </source>
</evidence>
<dbReference type="InParanoid" id="A0A316VFQ0"/>